<keyword evidence="1" id="KW-0732">Signal</keyword>
<feature type="chain" id="PRO_5046074896" description="Lipoprotein" evidence="1">
    <location>
        <begin position="27"/>
        <end position="220"/>
    </location>
</feature>
<reference evidence="2" key="1">
    <citation type="submission" date="2021-07" db="EMBL/GenBank/DDBJ databases">
        <title>Neiella marina sp. nov., isolated from the intestinal content of sea cucumber Apostichopus japonicus.</title>
        <authorList>
            <person name="Bai X."/>
        </authorList>
    </citation>
    <scope>NUCLEOTIDE SEQUENCE</scope>
    <source>
        <strain evidence="2">126</strain>
    </source>
</reference>
<gene>
    <name evidence="2" type="ORF">K0504_06325</name>
</gene>
<keyword evidence="3" id="KW-1185">Reference proteome</keyword>
<evidence type="ECO:0000313" key="3">
    <source>
        <dbReference type="Proteomes" id="UP001166251"/>
    </source>
</evidence>
<feature type="signal peptide" evidence="1">
    <location>
        <begin position="1"/>
        <end position="26"/>
    </location>
</feature>
<comment type="caution">
    <text evidence="2">The sequence shown here is derived from an EMBL/GenBank/DDBJ whole genome shotgun (WGS) entry which is preliminary data.</text>
</comment>
<dbReference type="EMBL" id="JAHZSS010000005">
    <property type="protein sequence ID" value="MBW8190649.1"/>
    <property type="molecule type" value="Genomic_DNA"/>
</dbReference>
<protein>
    <recommendedName>
        <fullName evidence="4">Lipoprotein</fullName>
    </recommendedName>
</protein>
<accession>A0ABS7EEK4</accession>
<organism evidence="2 3">
    <name type="scientific">Neiella holothuriorum</name>
    <dbReference type="NCBI Taxonomy" id="2870530"/>
    <lineage>
        <taxon>Bacteria</taxon>
        <taxon>Pseudomonadati</taxon>
        <taxon>Pseudomonadota</taxon>
        <taxon>Gammaproteobacteria</taxon>
        <taxon>Alteromonadales</taxon>
        <taxon>Echinimonadaceae</taxon>
        <taxon>Neiella</taxon>
    </lineage>
</organism>
<evidence type="ECO:0000313" key="2">
    <source>
        <dbReference type="EMBL" id="MBW8190649.1"/>
    </source>
</evidence>
<dbReference type="Proteomes" id="UP001166251">
    <property type="component" value="Unassembled WGS sequence"/>
</dbReference>
<dbReference type="PROSITE" id="PS51257">
    <property type="entry name" value="PROKAR_LIPOPROTEIN"/>
    <property type="match status" value="1"/>
</dbReference>
<sequence>MKRLNNGLIKRWLGAIAMPLILSSCATTIQEENQPYEQQISQLVATALKVDQIDLKGILDHSSVECDQFTYQCRAYSFHKKAIGEGPAFVMKWDSRSPNIKAVKFQYRLEYVASDWLFIRSVAIGTTGGERFVDKVDCTRDVGYGGYIHETCGANLSKQKLQQLIPLLMSQQQYMVRLLGSDYQYDLEGEELDKFRANMSWLKAMMIIVGNAVLETKTTY</sequence>
<name>A0ABS7EEK4_9GAMM</name>
<dbReference type="RefSeq" id="WP_220103335.1">
    <property type="nucleotide sequence ID" value="NZ_JAHZSS010000005.1"/>
</dbReference>
<evidence type="ECO:0000256" key="1">
    <source>
        <dbReference type="SAM" id="SignalP"/>
    </source>
</evidence>
<proteinExistence type="predicted"/>
<evidence type="ECO:0008006" key="4">
    <source>
        <dbReference type="Google" id="ProtNLM"/>
    </source>
</evidence>